<dbReference type="Proteomes" id="UP000574390">
    <property type="component" value="Unassembled WGS sequence"/>
</dbReference>
<accession>A0A7J6T2M6</accession>
<comment type="caution">
    <text evidence="1">The sequence shown here is derived from an EMBL/GenBank/DDBJ whole genome shotgun (WGS) entry which is preliminary data.</text>
</comment>
<sequence length="136" mass="15262">MSDPPLKKGRRGHRSPANAIRRKMLTALRAAGLFHLVEAVIDHGILLIRPKPETHVRYGYPVTKQGLSAGSPCYTSPPDVITPEQHYTWASSQNFQLGASFELPTMLQATVAIQRCLSPQELNWVRQHNIQALQVW</sequence>
<evidence type="ECO:0000313" key="2">
    <source>
        <dbReference type="Proteomes" id="UP000574390"/>
    </source>
</evidence>
<feature type="non-terminal residue" evidence="1">
    <location>
        <position position="136"/>
    </location>
</feature>
<evidence type="ECO:0000313" key="1">
    <source>
        <dbReference type="EMBL" id="KAF4739325.1"/>
    </source>
</evidence>
<dbReference type="AlphaFoldDB" id="A0A7J6T2M6"/>
<protein>
    <submittedName>
        <fullName evidence="1">Uncharacterized protein</fullName>
    </submittedName>
</protein>
<name>A0A7J6T2M6_PEROL</name>
<proteinExistence type="predicted"/>
<reference evidence="1 2" key="1">
    <citation type="submission" date="2020-04" db="EMBL/GenBank/DDBJ databases">
        <title>Perkinsus olseni comparative genomics.</title>
        <authorList>
            <person name="Bogema D.R."/>
        </authorList>
    </citation>
    <scope>NUCLEOTIDE SEQUENCE [LARGE SCALE GENOMIC DNA]</scope>
    <source>
        <strain evidence="1">ATCC PRA-205</strain>
    </source>
</reference>
<dbReference type="EMBL" id="JABANM010010467">
    <property type="protein sequence ID" value="KAF4739325.1"/>
    <property type="molecule type" value="Genomic_DNA"/>
</dbReference>
<gene>
    <name evidence="1" type="ORF">FOZ62_018816</name>
</gene>
<organism evidence="1 2">
    <name type="scientific">Perkinsus olseni</name>
    <name type="common">Perkinsus atlanticus</name>
    <dbReference type="NCBI Taxonomy" id="32597"/>
    <lineage>
        <taxon>Eukaryota</taxon>
        <taxon>Sar</taxon>
        <taxon>Alveolata</taxon>
        <taxon>Perkinsozoa</taxon>
        <taxon>Perkinsea</taxon>
        <taxon>Perkinsida</taxon>
        <taxon>Perkinsidae</taxon>
        <taxon>Perkinsus</taxon>
    </lineage>
</organism>